<sequence length="99" mass="11298">MFLTQSIACYLLPFLLFQPSFGLVLSRGKRQANIPPDSDYAGLRLRFADDGDYQDQAGYSESVSEQRGARGFLIPNFRKPLDRIFSEKRTIPRANQVPR</sequence>
<evidence type="ECO:0000313" key="2">
    <source>
        <dbReference type="EMBL" id="GCB80586.1"/>
    </source>
</evidence>
<evidence type="ECO:0000256" key="1">
    <source>
        <dbReference type="SAM" id="SignalP"/>
    </source>
</evidence>
<comment type="caution">
    <text evidence="2">The sequence shown here is derived from an EMBL/GenBank/DDBJ whole genome shotgun (WGS) entry which is preliminary data.</text>
</comment>
<feature type="signal peptide" evidence="1">
    <location>
        <begin position="1"/>
        <end position="22"/>
    </location>
</feature>
<dbReference type="OrthoDB" id="10468733at2759"/>
<keyword evidence="1" id="KW-0732">Signal</keyword>
<organism evidence="2 3">
    <name type="scientific">Scyliorhinus torazame</name>
    <name type="common">Cloudy catshark</name>
    <name type="synonym">Catulus torazame</name>
    <dbReference type="NCBI Taxonomy" id="75743"/>
    <lineage>
        <taxon>Eukaryota</taxon>
        <taxon>Metazoa</taxon>
        <taxon>Chordata</taxon>
        <taxon>Craniata</taxon>
        <taxon>Vertebrata</taxon>
        <taxon>Chondrichthyes</taxon>
        <taxon>Elasmobranchii</taxon>
        <taxon>Galeomorphii</taxon>
        <taxon>Galeoidea</taxon>
        <taxon>Carcharhiniformes</taxon>
        <taxon>Scyliorhinidae</taxon>
        <taxon>Scyliorhinus</taxon>
    </lineage>
</organism>
<dbReference type="Proteomes" id="UP000288216">
    <property type="component" value="Unassembled WGS sequence"/>
</dbReference>
<dbReference type="EMBL" id="BFAA01009722">
    <property type="protein sequence ID" value="GCB80586.1"/>
    <property type="molecule type" value="Genomic_DNA"/>
</dbReference>
<dbReference type="AlphaFoldDB" id="A0A401Q5C5"/>
<protein>
    <submittedName>
        <fullName evidence="2">Uncharacterized protein</fullName>
    </submittedName>
</protein>
<accession>A0A401Q5C5</accession>
<proteinExistence type="predicted"/>
<feature type="chain" id="PRO_5019482904" evidence="1">
    <location>
        <begin position="23"/>
        <end position="99"/>
    </location>
</feature>
<name>A0A401Q5C5_SCYTO</name>
<gene>
    <name evidence="2" type="ORF">scyTo_0016266</name>
</gene>
<keyword evidence="3" id="KW-1185">Reference proteome</keyword>
<evidence type="ECO:0000313" key="3">
    <source>
        <dbReference type="Proteomes" id="UP000288216"/>
    </source>
</evidence>
<reference evidence="2 3" key="1">
    <citation type="journal article" date="2018" name="Nat. Ecol. Evol.">
        <title>Shark genomes provide insights into elasmobranch evolution and the origin of vertebrates.</title>
        <authorList>
            <person name="Hara Y"/>
            <person name="Yamaguchi K"/>
            <person name="Onimaru K"/>
            <person name="Kadota M"/>
            <person name="Koyanagi M"/>
            <person name="Keeley SD"/>
            <person name="Tatsumi K"/>
            <person name="Tanaka K"/>
            <person name="Motone F"/>
            <person name="Kageyama Y"/>
            <person name="Nozu R"/>
            <person name="Adachi N"/>
            <person name="Nishimura O"/>
            <person name="Nakagawa R"/>
            <person name="Tanegashima C"/>
            <person name="Kiyatake I"/>
            <person name="Matsumoto R"/>
            <person name="Murakumo K"/>
            <person name="Nishida K"/>
            <person name="Terakita A"/>
            <person name="Kuratani S"/>
            <person name="Sato K"/>
            <person name="Hyodo S Kuraku.S."/>
        </authorList>
    </citation>
    <scope>NUCLEOTIDE SEQUENCE [LARGE SCALE GENOMIC DNA]</scope>
</reference>